<evidence type="ECO:0000313" key="2">
    <source>
        <dbReference type="EMBL" id="KAG0556639.1"/>
    </source>
</evidence>
<dbReference type="AlphaFoldDB" id="A0A8T0GES6"/>
<dbReference type="Proteomes" id="UP000822688">
    <property type="component" value="Chromosome 11"/>
</dbReference>
<name>A0A8T0GES6_CERPU</name>
<proteinExistence type="predicted"/>
<dbReference type="EMBL" id="CM026432">
    <property type="protein sequence ID" value="KAG0556639.1"/>
    <property type="molecule type" value="Genomic_DNA"/>
</dbReference>
<sequence length="47" mass="5515">MFVCSCVCWRWLCRCISLLVGHEKVVVVHWSCGVSLVSKLSLIWREY</sequence>
<accession>A0A8T0GES6</accession>
<comment type="caution">
    <text evidence="2">The sequence shown here is derived from an EMBL/GenBank/DDBJ whole genome shotgun (WGS) entry which is preliminary data.</text>
</comment>
<evidence type="ECO:0000313" key="3">
    <source>
        <dbReference type="Proteomes" id="UP000822688"/>
    </source>
</evidence>
<feature type="chain" id="PRO_5035898158" evidence="1">
    <location>
        <begin position="22"/>
        <end position="47"/>
    </location>
</feature>
<organism evidence="2 3">
    <name type="scientific">Ceratodon purpureus</name>
    <name type="common">Fire moss</name>
    <name type="synonym">Dicranum purpureum</name>
    <dbReference type="NCBI Taxonomy" id="3225"/>
    <lineage>
        <taxon>Eukaryota</taxon>
        <taxon>Viridiplantae</taxon>
        <taxon>Streptophyta</taxon>
        <taxon>Embryophyta</taxon>
        <taxon>Bryophyta</taxon>
        <taxon>Bryophytina</taxon>
        <taxon>Bryopsida</taxon>
        <taxon>Dicranidae</taxon>
        <taxon>Pseudoditrichales</taxon>
        <taxon>Ditrichaceae</taxon>
        <taxon>Ceratodon</taxon>
    </lineage>
</organism>
<feature type="signal peptide" evidence="1">
    <location>
        <begin position="1"/>
        <end position="21"/>
    </location>
</feature>
<keyword evidence="3" id="KW-1185">Reference proteome</keyword>
<gene>
    <name evidence="2" type="ORF">KC19_11G068800</name>
</gene>
<evidence type="ECO:0000256" key="1">
    <source>
        <dbReference type="SAM" id="SignalP"/>
    </source>
</evidence>
<protein>
    <submittedName>
        <fullName evidence="2">Uncharacterized protein</fullName>
    </submittedName>
</protein>
<reference evidence="2 3" key="1">
    <citation type="submission" date="2020-06" db="EMBL/GenBank/DDBJ databases">
        <title>WGS assembly of Ceratodon purpureus strain R40.</title>
        <authorList>
            <person name="Carey S.B."/>
            <person name="Jenkins J."/>
            <person name="Shu S."/>
            <person name="Lovell J.T."/>
            <person name="Sreedasyam A."/>
            <person name="Maumus F."/>
            <person name="Tiley G.P."/>
            <person name="Fernandez-Pozo N."/>
            <person name="Barry K."/>
            <person name="Chen C."/>
            <person name="Wang M."/>
            <person name="Lipzen A."/>
            <person name="Daum C."/>
            <person name="Saski C.A."/>
            <person name="Payton A.C."/>
            <person name="Mcbreen J.C."/>
            <person name="Conrad R.E."/>
            <person name="Kollar L.M."/>
            <person name="Olsson S."/>
            <person name="Huttunen S."/>
            <person name="Landis J.B."/>
            <person name="Wickett N.J."/>
            <person name="Johnson M.G."/>
            <person name="Rensing S.A."/>
            <person name="Grimwood J."/>
            <person name="Schmutz J."/>
            <person name="Mcdaniel S.F."/>
        </authorList>
    </citation>
    <scope>NUCLEOTIDE SEQUENCE [LARGE SCALE GENOMIC DNA]</scope>
    <source>
        <strain evidence="2 3">R40</strain>
    </source>
</reference>
<keyword evidence="1" id="KW-0732">Signal</keyword>